<dbReference type="VEuPathDB" id="TrichDB:TVAGG3_0317780"/>
<protein>
    <submittedName>
        <fullName evidence="2">Uncharacterized protein</fullName>
    </submittedName>
</protein>
<dbReference type="KEGG" id="tva:4760323"/>
<sequence>MFSFLCLKSPLIREIPSPPQTHLQKHPITADFKQIQPKPAVIYENSNPLEIRKPLKLGDTGVMLPAENGAWEWFVDIFGPTPVHADEVHKNSRFISSTNSKPSTATGPRVPIKPRGPVRQYSQKQTDHLKLVDTGVQLSTENSYWDTFFQRDVMSYGPHQGIFGNSKSKSSFPGKLPHPVRPRVITRAPPVETSQFQSNMVNIAEYVEKCNDQLFSEQYPYLCNEVNRPGSSELWGKFPKGKTSPVNPSTKINIPRNTGVHSNSKDLWGPFHATDVLAYVPIRKWFWNGKEELSSTEKRLQPLKLVDTGIRLPAKNGWGFFAPFKTIADGVLHPFGDISQINQKSYETGESTSKNDLYGRFAPDPVSPDRRPVMGVKLHANTEERLQPLEVSDTGVRLPEENNYWCEFHPPAMGATGGRDIKVDVSNPEMLNHAIENGVCDGLTPIECIKKLFGPGKGSPVYEQDESSSIENINQRDKDSDAEENFWWLFNPPKAHADELHNSKQ</sequence>
<keyword evidence="3" id="KW-1185">Reference proteome</keyword>
<evidence type="ECO:0000313" key="2">
    <source>
        <dbReference type="EMBL" id="EAY02483.1"/>
    </source>
</evidence>
<reference evidence="2" key="2">
    <citation type="journal article" date="2007" name="Science">
        <title>Draft genome sequence of the sexually transmitted pathogen Trichomonas vaginalis.</title>
        <authorList>
            <person name="Carlton J.M."/>
            <person name="Hirt R.P."/>
            <person name="Silva J.C."/>
            <person name="Delcher A.L."/>
            <person name="Schatz M."/>
            <person name="Zhao Q."/>
            <person name="Wortman J.R."/>
            <person name="Bidwell S.L."/>
            <person name="Alsmark U.C.M."/>
            <person name="Besteiro S."/>
            <person name="Sicheritz-Ponten T."/>
            <person name="Noel C.J."/>
            <person name="Dacks J.B."/>
            <person name="Foster P.G."/>
            <person name="Simillion C."/>
            <person name="Van de Peer Y."/>
            <person name="Miranda-Saavedra D."/>
            <person name="Barton G.J."/>
            <person name="Westrop G.D."/>
            <person name="Mueller S."/>
            <person name="Dessi D."/>
            <person name="Fiori P.L."/>
            <person name="Ren Q."/>
            <person name="Paulsen I."/>
            <person name="Zhang H."/>
            <person name="Bastida-Corcuera F.D."/>
            <person name="Simoes-Barbosa A."/>
            <person name="Brown M.T."/>
            <person name="Hayes R.D."/>
            <person name="Mukherjee M."/>
            <person name="Okumura C.Y."/>
            <person name="Schneider R."/>
            <person name="Smith A.J."/>
            <person name="Vanacova S."/>
            <person name="Villalvazo M."/>
            <person name="Haas B.J."/>
            <person name="Pertea M."/>
            <person name="Feldblyum T.V."/>
            <person name="Utterback T.R."/>
            <person name="Shu C.L."/>
            <person name="Osoegawa K."/>
            <person name="de Jong P.J."/>
            <person name="Hrdy I."/>
            <person name="Horvathova L."/>
            <person name="Zubacova Z."/>
            <person name="Dolezal P."/>
            <person name="Malik S.B."/>
            <person name="Logsdon J.M. Jr."/>
            <person name="Henze K."/>
            <person name="Gupta A."/>
            <person name="Wang C.C."/>
            <person name="Dunne R.L."/>
            <person name="Upcroft J.A."/>
            <person name="Upcroft P."/>
            <person name="White O."/>
            <person name="Salzberg S.L."/>
            <person name="Tang P."/>
            <person name="Chiu C.-H."/>
            <person name="Lee Y.-S."/>
            <person name="Embley T.M."/>
            <person name="Coombs G.H."/>
            <person name="Mottram J.C."/>
            <person name="Tachezy J."/>
            <person name="Fraser-Liggett C.M."/>
            <person name="Johnson P.J."/>
        </authorList>
    </citation>
    <scope>NUCLEOTIDE SEQUENCE [LARGE SCALE GENOMIC DNA]</scope>
    <source>
        <strain evidence="2">G3</strain>
    </source>
</reference>
<dbReference type="AlphaFoldDB" id="A2EXV0"/>
<name>A2EXV0_TRIV3</name>
<feature type="region of interest" description="Disordered" evidence="1">
    <location>
        <begin position="236"/>
        <end position="258"/>
    </location>
</feature>
<gene>
    <name evidence="2" type="ORF">TVAG_020360</name>
</gene>
<feature type="compositionally biased region" description="Polar residues" evidence="1">
    <location>
        <begin position="94"/>
        <end position="106"/>
    </location>
</feature>
<dbReference type="RefSeq" id="XP_001314722.1">
    <property type="nucleotide sequence ID" value="XM_001314688.1"/>
</dbReference>
<feature type="region of interest" description="Disordered" evidence="1">
    <location>
        <begin position="94"/>
        <end position="125"/>
    </location>
</feature>
<evidence type="ECO:0000256" key="1">
    <source>
        <dbReference type="SAM" id="MobiDB-lite"/>
    </source>
</evidence>
<proteinExistence type="predicted"/>
<organism evidence="2 3">
    <name type="scientific">Trichomonas vaginalis (strain ATCC PRA-98 / G3)</name>
    <dbReference type="NCBI Taxonomy" id="412133"/>
    <lineage>
        <taxon>Eukaryota</taxon>
        <taxon>Metamonada</taxon>
        <taxon>Parabasalia</taxon>
        <taxon>Trichomonadida</taxon>
        <taxon>Trichomonadidae</taxon>
        <taxon>Trichomonas</taxon>
    </lineage>
</organism>
<accession>A2EXV0</accession>
<dbReference type="VEuPathDB" id="TrichDB:TVAG_020360"/>
<evidence type="ECO:0000313" key="3">
    <source>
        <dbReference type="Proteomes" id="UP000001542"/>
    </source>
</evidence>
<feature type="compositionally biased region" description="Polar residues" evidence="1">
    <location>
        <begin position="244"/>
        <end position="258"/>
    </location>
</feature>
<dbReference type="EMBL" id="DS113534">
    <property type="protein sequence ID" value="EAY02483.1"/>
    <property type="molecule type" value="Genomic_DNA"/>
</dbReference>
<dbReference type="InParanoid" id="A2EXV0"/>
<dbReference type="Proteomes" id="UP000001542">
    <property type="component" value="Unassembled WGS sequence"/>
</dbReference>
<reference evidence="2" key="1">
    <citation type="submission" date="2006-10" db="EMBL/GenBank/DDBJ databases">
        <authorList>
            <person name="Amadeo P."/>
            <person name="Zhao Q."/>
            <person name="Wortman J."/>
            <person name="Fraser-Liggett C."/>
            <person name="Carlton J."/>
        </authorList>
    </citation>
    <scope>NUCLEOTIDE SEQUENCE</scope>
    <source>
        <strain evidence="2">G3</strain>
    </source>
</reference>